<evidence type="ECO:0000313" key="10">
    <source>
        <dbReference type="EMBL" id="CCO19023.1"/>
    </source>
</evidence>
<dbReference type="InterPro" id="IPR005324">
    <property type="entry name" value="Ribosomal_uS5_C"/>
</dbReference>
<gene>
    <name evidence="10" type="ordered locus">Bathy12g02220</name>
</gene>
<dbReference type="STRING" id="41875.K8FBL9"/>
<evidence type="ECO:0000256" key="2">
    <source>
        <dbReference type="ARBA" id="ARBA00022980"/>
    </source>
</evidence>
<name>K8FBL9_9CHLO</name>
<dbReference type="FunFam" id="3.30.230.10:FF:000004">
    <property type="entry name" value="40S ribosomal protein S2"/>
    <property type="match status" value="1"/>
</dbReference>
<dbReference type="PROSITE" id="PS00585">
    <property type="entry name" value="RIBOSOMAL_S5"/>
    <property type="match status" value="1"/>
</dbReference>
<dbReference type="FunFam" id="3.30.160.20:FF:000002">
    <property type="entry name" value="40S ribosomal protein S2"/>
    <property type="match status" value="1"/>
</dbReference>
<dbReference type="SUPFAM" id="SSF54768">
    <property type="entry name" value="dsRNA-binding domain-like"/>
    <property type="match status" value="1"/>
</dbReference>
<dbReference type="GO" id="GO:0003723">
    <property type="term" value="F:RNA binding"/>
    <property type="evidence" value="ECO:0007669"/>
    <property type="project" value="InterPro"/>
</dbReference>
<feature type="compositionally biased region" description="Basic and acidic residues" evidence="8">
    <location>
        <begin position="18"/>
        <end position="37"/>
    </location>
</feature>
<dbReference type="KEGG" id="bpg:Bathy12g02220"/>
<evidence type="ECO:0000256" key="8">
    <source>
        <dbReference type="SAM" id="MobiDB-lite"/>
    </source>
</evidence>
<comment type="similarity">
    <text evidence="1 7">Belongs to the universal ribosomal protein uS5 family.</text>
</comment>
<dbReference type="InterPro" id="IPR020568">
    <property type="entry name" value="Ribosomal_Su5_D2-typ_SF"/>
</dbReference>
<dbReference type="SUPFAM" id="SSF54211">
    <property type="entry name" value="Ribosomal protein S5 domain 2-like"/>
    <property type="match status" value="1"/>
</dbReference>
<dbReference type="GeneID" id="19012416"/>
<dbReference type="NCBIfam" id="TIGR01020">
    <property type="entry name" value="uS5_euk_arch"/>
    <property type="match status" value="1"/>
</dbReference>
<dbReference type="eggNOG" id="KOG0877">
    <property type="taxonomic scope" value="Eukaryota"/>
</dbReference>
<evidence type="ECO:0000313" key="11">
    <source>
        <dbReference type="Proteomes" id="UP000198341"/>
    </source>
</evidence>
<evidence type="ECO:0000256" key="6">
    <source>
        <dbReference type="PROSITE-ProRule" id="PRU00268"/>
    </source>
</evidence>
<dbReference type="EMBL" id="FO082267">
    <property type="protein sequence ID" value="CCO19023.1"/>
    <property type="molecule type" value="Genomic_DNA"/>
</dbReference>
<keyword evidence="3 6" id="KW-0687">Ribonucleoprotein</keyword>
<proteinExistence type="inferred from homology"/>
<dbReference type="Pfam" id="PF03719">
    <property type="entry name" value="Ribosomal_S5_C"/>
    <property type="match status" value="1"/>
</dbReference>
<dbReference type="GO" id="GO:0003735">
    <property type="term" value="F:structural constituent of ribosome"/>
    <property type="evidence" value="ECO:0007669"/>
    <property type="project" value="UniProtKB-UniRule"/>
</dbReference>
<dbReference type="InterPro" id="IPR018192">
    <property type="entry name" value="Ribosomal_uS5_N_CS"/>
</dbReference>
<dbReference type="Gene3D" id="3.30.230.10">
    <property type="match status" value="1"/>
</dbReference>
<accession>K8FBL9</accession>
<dbReference type="Pfam" id="PF00333">
    <property type="entry name" value="Ribosomal_S5"/>
    <property type="match status" value="1"/>
</dbReference>
<dbReference type="PROSITE" id="PS50881">
    <property type="entry name" value="S5_DSRBD"/>
    <property type="match status" value="1"/>
</dbReference>
<dbReference type="PANTHER" id="PTHR13718">
    <property type="entry name" value="RIBOSOMAL S SUBUNIT"/>
    <property type="match status" value="1"/>
</dbReference>
<dbReference type="InterPro" id="IPR005711">
    <property type="entry name" value="Ribosomal_uS5_euk/arc"/>
</dbReference>
<dbReference type="AlphaFoldDB" id="K8FBL9"/>
<dbReference type="InterPro" id="IPR014721">
    <property type="entry name" value="Ribsml_uS5_D2-typ_fold_subgr"/>
</dbReference>
<organism evidence="10 11">
    <name type="scientific">Bathycoccus prasinos</name>
    <dbReference type="NCBI Taxonomy" id="41875"/>
    <lineage>
        <taxon>Eukaryota</taxon>
        <taxon>Viridiplantae</taxon>
        <taxon>Chlorophyta</taxon>
        <taxon>Mamiellophyceae</taxon>
        <taxon>Mamiellales</taxon>
        <taxon>Bathycoccaceae</taxon>
        <taxon>Bathycoccus</taxon>
    </lineage>
</organism>
<feature type="domain" description="S5 DRBM" evidence="9">
    <location>
        <begin position="137"/>
        <end position="200"/>
    </location>
</feature>
<reference evidence="10 11" key="1">
    <citation type="submission" date="2011-10" db="EMBL/GenBank/DDBJ databases">
        <authorList>
            <person name="Genoscope - CEA"/>
        </authorList>
    </citation>
    <scope>NUCLEOTIDE SEQUENCE [LARGE SCALE GENOMIC DNA]</scope>
    <source>
        <strain evidence="10 11">RCC 1105</strain>
    </source>
</reference>
<dbReference type="Gene3D" id="3.30.160.20">
    <property type="match status" value="1"/>
</dbReference>
<evidence type="ECO:0000259" key="9">
    <source>
        <dbReference type="PROSITE" id="PS50881"/>
    </source>
</evidence>
<dbReference type="Proteomes" id="UP000198341">
    <property type="component" value="Chromosome 12"/>
</dbReference>
<sequence length="321" mass="34997">MAEESSDRGGFSRGFGRGGDRGGRGGDRGGRGGDRGGRGRGGGRGGRGGRGGKDEKDVWTPCTKLGRLVQAGFCASARIFETSSRFHRCEDLTLTKTLHSYSTIIKQGKIKSLEQIYLHSIPIKEYQIVDYFIGANLVDEVMKIMPVQKQTSAGQRMRFKAFVVVGDSNGHIGLGVKACKEVAHSIQGSMILAKLNMVPVRRGYWGAALGAPHTVPTKVHGKCGSVHIRLIPAPKGTGVVAAQTPKKVLVMAGIHDVFTCSRGHTRTLGNFVKATYFALRSTYEFLTPDLWAENKWQKAPAQEYTDFLSAPPKKVRHYDDY</sequence>
<dbReference type="PANTHER" id="PTHR13718:SF4">
    <property type="entry name" value="40S RIBOSOMAL PROTEIN S2"/>
    <property type="match status" value="1"/>
</dbReference>
<dbReference type="OrthoDB" id="10253125at2759"/>
<evidence type="ECO:0000256" key="3">
    <source>
        <dbReference type="ARBA" id="ARBA00023274"/>
    </source>
</evidence>
<dbReference type="GO" id="GO:0006412">
    <property type="term" value="P:translation"/>
    <property type="evidence" value="ECO:0007669"/>
    <property type="project" value="InterPro"/>
</dbReference>
<keyword evidence="11" id="KW-1185">Reference proteome</keyword>
<evidence type="ECO:0000256" key="1">
    <source>
        <dbReference type="ARBA" id="ARBA00008945"/>
    </source>
</evidence>
<dbReference type="InterPro" id="IPR000851">
    <property type="entry name" value="Ribosomal_uS5"/>
</dbReference>
<dbReference type="RefSeq" id="XP_007509908.1">
    <property type="nucleotide sequence ID" value="XM_007509846.1"/>
</dbReference>
<evidence type="ECO:0000256" key="5">
    <source>
        <dbReference type="ARBA" id="ARBA00035407"/>
    </source>
</evidence>
<feature type="region of interest" description="Disordered" evidence="8">
    <location>
        <begin position="1"/>
        <end position="56"/>
    </location>
</feature>
<dbReference type="InterPro" id="IPR013810">
    <property type="entry name" value="Ribosomal_uS5_N"/>
</dbReference>
<evidence type="ECO:0000256" key="7">
    <source>
        <dbReference type="RuleBase" id="RU003823"/>
    </source>
</evidence>
<keyword evidence="2 6" id="KW-0689">Ribosomal protein</keyword>
<protein>
    <recommendedName>
        <fullName evidence="4">Small ribosomal subunit protein uS5</fullName>
    </recommendedName>
    <alternativeName>
        <fullName evidence="5">40S ribosomal protein S2</fullName>
    </alternativeName>
</protein>
<dbReference type="GO" id="GO:0022627">
    <property type="term" value="C:cytosolic small ribosomal subunit"/>
    <property type="evidence" value="ECO:0007669"/>
    <property type="project" value="TreeGrafter"/>
</dbReference>
<evidence type="ECO:0000256" key="4">
    <source>
        <dbReference type="ARBA" id="ARBA00035255"/>
    </source>
</evidence>
<feature type="compositionally biased region" description="Gly residues" evidence="8">
    <location>
        <begin position="39"/>
        <end position="49"/>
    </location>
</feature>